<keyword evidence="6 8" id="KW-0413">Isomerase</keyword>
<dbReference type="GO" id="GO:0030170">
    <property type="term" value="F:pyridoxal phosphate binding"/>
    <property type="evidence" value="ECO:0007669"/>
    <property type="project" value="InterPro"/>
</dbReference>
<dbReference type="EC" id="5.4.3.8" evidence="8"/>
<dbReference type="UniPathway" id="UPA00251">
    <property type="reaction ID" value="UER00317"/>
</dbReference>
<comment type="similarity">
    <text evidence="4 8">Belongs to the class-III pyridoxal-phosphate-dependent aminotransferase family. HemL subfamily.</text>
</comment>
<dbReference type="PANTHER" id="PTHR43713">
    <property type="entry name" value="GLUTAMATE-1-SEMIALDEHYDE 2,1-AMINOMUTASE"/>
    <property type="match status" value="1"/>
</dbReference>
<dbReference type="PANTHER" id="PTHR43713:SF3">
    <property type="entry name" value="GLUTAMATE-1-SEMIALDEHYDE 2,1-AMINOMUTASE 1, CHLOROPLASTIC-RELATED"/>
    <property type="match status" value="1"/>
</dbReference>
<evidence type="ECO:0000256" key="3">
    <source>
        <dbReference type="ARBA" id="ARBA00004819"/>
    </source>
</evidence>
<dbReference type="InterPro" id="IPR015424">
    <property type="entry name" value="PyrdxlP-dep_Trfase"/>
</dbReference>
<dbReference type="NCBIfam" id="TIGR00713">
    <property type="entry name" value="hemL"/>
    <property type="match status" value="1"/>
</dbReference>
<evidence type="ECO:0000256" key="4">
    <source>
        <dbReference type="ARBA" id="ARBA00008981"/>
    </source>
</evidence>
<evidence type="ECO:0000313" key="10">
    <source>
        <dbReference type="Proteomes" id="UP000070520"/>
    </source>
</evidence>
<dbReference type="Gene3D" id="3.90.1150.10">
    <property type="entry name" value="Aspartate Aminotransferase, domain 1"/>
    <property type="match status" value="1"/>
</dbReference>
<dbReference type="PROSITE" id="PS00600">
    <property type="entry name" value="AA_TRANSFER_CLASS_3"/>
    <property type="match status" value="1"/>
</dbReference>
<dbReference type="SUPFAM" id="SSF53383">
    <property type="entry name" value="PLP-dependent transferases"/>
    <property type="match status" value="1"/>
</dbReference>
<dbReference type="InterPro" id="IPR005814">
    <property type="entry name" value="Aminotrans_3"/>
</dbReference>
<dbReference type="GO" id="GO:0006782">
    <property type="term" value="P:protoporphyrinogen IX biosynthetic process"/>
    <property type="evidence" value="ECO:0007669"/>
    <property type="project" value="UniProtKB-UniRule"/>
</dbReference>
<dbReference type="Gene3D" id="3.40.640.10">
    <property type="entry name" value="Type I PLP-dependent aspartate aminotransferase-like (Major domain)"/>
    <property type="match status" value="1"/>
</dbReference>
<name>A0A133UZ64_9EURY</name>
<dbReference type="GO" id="GO:0042286">
    <property type="term" value="F:glutamate-1-semialdehyde 2,1-aminomutase activity"/>
    <property type="evidence" value="ECO:0007669"/>
    <property type="project" value="UniProtKB-UniRule"/>
</dbReference>
<accession>A0A133UZ64</accession>
<keyword evidence="5 8" id="KW-0663">Pyridoxal phosphate</keyword>
<dbReference type="Pfam" id="PF00202">
    <property type="entry name" value="Aminotran_3"/>
    <property type="match status" value="1"/>
</dbReference>
<dbReference type="GO" id="GO:0008483">
    <property type="term" value="F:transaminase activity"/>
    <property type="evidence" value="ECO:0007669"/>
    <property type="project" value="UniProtKB-KW"/>
</dbReference>
<evidence type="ECO:0000256" key="2">
    <source>
        <dbReference type="ARBA" id="ARBA00001933"/>
    </source>
</evidence>
<dbReference type="Proteomes" id="UP000070520">
    <property type="component" value="Unassembled WGS sequence"/>
</dbReference>
<keyword evidence="8" id="KW-0963">Cytoplasm</keyword>
<dbReference type="EMBL" id="LHXW01000043">
    <property type="protein sequence ID" value="KXA99457.1"/>
    <property type="molecule type" value="Genomic_DNA"/>
</dbReference>
<keyword evidence="7 8" id="KW-0627">Porphyrin biosynthesis</keyword>
<dbReference type="InterPro" id="IPR049704">
    <property type="entry name" value="Aminotrans_3_PPA_site"/>
</dbReference>
<keyword evidence="9" id="KW-0032">Aminotransferase</keyword>
<evidence type="ECO:0000256" key="8">
    <source>
        <dbReference type="HAMAP-Rule" id="MF_00375"/>
    </source>
</evidence>
<evidence type="ECO:0000256" key="5">
    <source>
        <dbReference type="ARBA" id="ARBA00022898"/>
    </source>
</evidence>
<comment type="cofactor">
    <cofactor evidence="2 8">
        <name>pyridoxal 5'-phosphate</name>
        <dbReference type="ChEBI" id="CHEBI:597326"/>
    </cofactor>
</comment>
<proteinExistence type="inferred from homology"/>
<comment type="catalytic activity">
    <reaction evidence="1 8">
        <text>(S)-4-amino-5-oxopentanoate = 5-aminolevulinate</text>
        <dbReference type="Rhea" id="RHEA:14265"/>
        <dbReference type="ChEBI" id="CHEBI:57501"/>
        <dbReference type="ChEBI" id="CHEBI:356416"/>
        <dbReference type="EC" id="5.4.3.8"/>
    </reaction>
</comment>
<dbReference type="InterPro" id="IPR015421">
    <property type="entry name" value="PyrdxlP-dep_Trfase_major"/>
</dbReference>
<dbReference type="PATRIC" id="fig|1698272.3.peg.569"/>
<evidence type="ECO:0000256" key="1">
    <source>
        <dbReference type="ARBA" id="ARBA00001579"/>
    </source>
</evidence>
<comment type="pathway">
    <text evidence="3">Porphyrin-containing compound metabolism; protoporphyrin-IX biosynthesis; 5-aminolevulinate from L-glutamyl-tRNA(Glu): step 2/2.</text>
</comment>
<comment type="caution">
    <text evidence="9">The sequence shown here is derived from an EMBL/GenBank/DDBJ whole genome shotgun (WGS) entry which is preliminary data.</text>
</comment>
<keyword evidence="10" id="KW-1185">Reference proteome</keyword>
<dbReference type="NCBIfam" id="NF000818">
    <property type="entry name" value="PRK00062.1"/>
    <property type="match status" value="1"/>
</dbReference>
<comment type="subcellular location">
    <subcellularLocation>
        <location evidence="8">Cytoplasm</location>
    </subcellularLocation>
</comment>
<dbReference type="InterPro" id="IPR004639">
    <property type="entry name" value="4pyrrol_synth_GluAld_NH2Trfase"/>
</dbReference>
<reference evidence="9 10" key="1">
    <citation type="journal article" date="2016" name="Sci. Rep.">
        <title>Metabolic traits of an uncultured archaeal lineage -MSBL1- from brine pools of the Red Sea.</title>
        <authorList>
            <person name="Mwirichia R."/>
            <person name="Alam I."/>
            <person name="Rashid M."/>
            <person name="Vinu M."/>
            <person name="Ba-Alawi W."/>
            <person name="Anthony Kamau A."/>
            <person name="Kamanda Ngugi D."/>
            <person name="Goker M."/>
            <person name="Klenk H.P."/>
            <person name="Bajic V."/>
            <person name="Stingl U."/>
        </authorList>
    </citation>
    <scope>NUCLEOTIDE SEQUENCE [LARGE SCALE GENOMIC DNA]</scope>
    <source>
        <strain evidence="9">SCGC-AAA261C02</strain>
    </source>
</reference>
<dbReference type="InterPro" id="IPR015422">
    <property type="entry name" value="PyrdxlP-dep_Trfase_small"/>
</dbReference>
<feature type="modified residue" description="N6-(pyridoxal phosphate)lysine" evidence="8">
    <location>
        <position position="252"/>
    </location>
</feature>
<evidence type="ECO:0000256" key="6">
    <source>
        <dbReference type="ARBA" id="ARBA00023235"/>
    </source>
</evidence>
<dbReference type="CDD" id="cd00610">
    <property type="entry name" value="OAT_like"/>
    <property type="match status" value="1"/>
</dbReference>
<sequence length="408" mass="45078">MNSKDLYEDAKRLIPGGVNSPVRAFDPYPFFISEGEGSRITDVDGNEYLDYCLGYGPLILGHASPAVMTAILEQLKKGTHFGIPNKAEIKLAEKIVSLVPCAEMIRFTNSGTEATSSAIRLARAYTNREKILIFDGCYHGAHDHFLFDLHKVKSPGIPESIRETTLVAPFNDLERVKSLSEENELATIIVEPVMGNAGCIPPEDGFLEGLRDICNDNDTLLFFDEVITGFRLSLGGAQEYFNVTPDLVTLGKIIGGGFPIGAFAGKKDIMKLVKPEGKVFHAGTFSGHPITMTAGLATLKELENQKVIDKTTKYAEELAETLREESGKTVNQIASMLQIFFTESEVHTADDVRAADKKAYKRFHQALLKKGVFIPPARSECWFVSSAHSKEDLKMTKEVLKETFNEFE</sequence>
<dbReference type="FunFam" id="3.40.640.10:FF:000021">
    <property type="entry name" value="Glutamate-1-semialdehyde 2,1-aminomutase"/>
    <property type="match status" value="1"/>
</dbReference>
<dbReference type="GO" id="GO:0005737">
    <property type="term" value="C:cytoplasm"/>
    <property type="evidence" value="ECO:0007669"/>
    <property type="project" value="UniProtKB-SubCell"/>
</dbReference>
<evidence type="ECO:0000256" key="7">
    <source>
        <dbReference type="ARBA" id="ARBA00023244"/>
    </source>
</evidence>
<dbReference type="HAMAP" id="MF_00375">
    <property type="entry name" value="HemL_aminotrans_3"/>
    <property type="match status" value="1"/>
</dbReference>
<evidence type="ECO:0000313" key="9">
    <source>
        <dbReference type="EMBL" id="KXA99457.1"/>
    </source>
</evidence>
<dbReference type="AlphaFoldDB" id="A0A133UZ64"/>
<gene>
    <name evidence="8" type="primary">hemL</name>
    <name evidence="9" type="ORF">AKJ42_03165</name>
</gene>
<protein>
    <recommendedName>
        <fullName evidence="8">Glutamate-1-semialdehyde 2,1-aminomutase</fullName>
        <shortName evidence="8">GSA</shortName>
        <ecNumber evidence="8">5.4.3.8</ecNumber>
    </recommendedName>
    <alternativeName>
        <fullName evidence="8">Glutamate-1-semialdehyde aminotransferase</fullName>
        <shortName evidence="8">GSA-AT</shortName>
    </alternativeName>
</protein>
<keyword evidence="9" id="KW-0808">Transferase</keyword>
<organism evidence="9 10">
    <name type="scientific">candidate division MSBL1 archaeon SCGC-AAA261C02</name>
    <dbReference type="NCBI Taxonomy" id="1698272"/>
    <lineage>
        <taxon>Archaea</taxon>
        <taxon>Methanobacteriati</taxon>
        <taxon>Methanobacteriota</taxon>
        <taxon>candidate division MSBL1</taxon>
    </lineage>
</organism>